<dbReference type="EMBL" id="KI912116">
    <property type="protein sequence ID" value="ETS76989.1"/>
    <property type="molecule type" value="Genomic_DNA"/>
</dbReference>
<organism evidence="2 3">
    <name type="scientific">Pestalotiopsis fici (strain W106-1 / CGMCC3.15140)</name>
    <dbReference type="NCBI Taxonomy" id="1229662"/>
    <lineage>
        <taxon>Eukaryota</taxon>
        <taxon>Fungi</taxon>
        <taxon>Dikarya</taxon>
        <taxon>Ascomycota</taxon>
        <taxon>Pezizomycotina</taxon>
        <taxon>Sordariomycetes</taxon>
        <taxon>Xylariomycetidae</taxon>
        <taxon>Amphisphaeriales</taxon>
        <taxon>Sporocadaceae</taxon>
        <taxon>Pestalotiopsis</taxon>
    </lineage>
</organism>
<evidence type="ECO:0000313" key="2">
    <source>
        <dbReference type="EMBL" id="ETS76989.1"/>
    </source>
</evidence>
<keyword evidence="3" id="KW-1185">Reference proteome</keyword>
<evidence type="ECO:0000313" key="3">
    <source>
        <dbReference type="Proteomes" id="UP000030651"/>
    </source>
</evidence>
<sequence length="204" mass="21951">MRSSVGFVVGLLAAVLQPVTASYGNASSPYTTNTTSSSQNATTFANGTAPVSFAIAQDCQIAADSMPFANVNCYYKWDNTNSNNHLNYVVQISGTGQRQAGWCDGIAANIHGRCGLSGSEVPVKNCGTDNDHTKAYGYNYDTGEDIDMYGIDMNFWMMSWAAGEDNRACVAYAIRDATCNTVNLGDFACYNSEDNSDSNEDYES</sequence>
<dbReference type="AlphaFoldDB" id="W3WT40"/>
<evidence type="ECO:0000256" key="1">
    <source>
        <dbReference type="SAM" id="SignalP"/>
    </source>
</evidence>
<name>W3WT40_PESFW</name>
<reference evidence="3" key="1">
    <citation type="journal article" date="2015" name="BMC Genomics">
        <title>Genomic and transcriptomic analysis of the endophytic fungus Pestalotiopsis fici reveals its lifestyle and high potential for synthesis of natural products.</title>
        <authorList>
            <person name="Wang X."/>
            <person name="Zhang X."/>
            <person name="Liu L."/>
            <person name="Xiang M."/>
            <person name="Wang W."/>
            <person name="Sun X."/>
            <person name="Che Y."/>
            <person name="Guo L."/>
            <person name="Liu G."/>
            <person name="Guo L."/>
            <person name="Wang C."/>
            <person name="Yin W.B."/>
            <person name="Stadler M."/>
            <person name="Zhang X."/>
            <person name="Liu X."/>
        </authorList>
    </citation>
    <scope>NUCLEOTIDE SEQUENCE [LARGE SCALE GENOMIC DNA]</scope>
    <source>
        <strain evidence="3">W106-1 / CGMCC3.15140</strain>
    </source>
</reference>
<dbReference type="OrthoDB" id="3857075at2759"/>
<keyword evidence="1" id="KW-0732">Signal</keyword>
<protein>
    <recommendedName>
        <fullName evidence="4">Ecp2 effector protein domain-containing protein</fullName>
    </recommendedName>
</protein>
<feature type="chain" id="PRO_5004833924" description="Ecp2 effector protein domain-containing protein" evidence="1">
    <location>
        <begin position="22"/>
        <end position="204"/>
    </location>
</feature>
<dbReference type="InParanoid" id="W3WT40"/>
<accession>W3WT40</accession>
<dbReference type="HOGENOM" id="CLU_1427890_0_0_1"/>
<dbReference type="Proteomes" id="UP000030651">
    <property type="component" value="Unassembled WGS sequence"/>
</dbReference>
<gene>
    <name evidence="2" type="ORF">PFICI_10863</name>
</gene>
<dbReference type="eggNOG" id="ENOG502SY6Z">
    <property type="taxonomic scope" value="Eukaryota"/>
</dbReference>
<dbReference type="RefSeq" id="XP_007837635.1">
    <property type="nucleotide sequence ID" value="XM_007839444.1"/>
</dbReference>
<proteinExistence type="predicted"/>
<dbReference type="KEGG" id="pfy:PFICI_10863"/>
<evidence type="ECO:0008006" key="4">
    <source>
        <dbReference type="Google" id="ProtNLM"/>
    </source>
</evidence>
<feature type="signal peptide" evidence="1">
    <location>
        <begin position="1"/>
        <end position="21"/>
    </location>
</feature>
<dbReference type="GeneID" id="19275876"/>